<dbReference type="EMBL" id="JAFJZZ010000002">
    <property type="protein sequence ID" value="MBN7773108.1"/>
    <property type="molecule type" value="Genomic_DNA"/>
</dbReference>
<evidence type="ECO:0000256" key="1">
    <source>
        <dbReference type="SAM" id="Phobius"/>
    </source>
</evidence>
<dbReference type="Proteomes" id="UP000664545">
    <property type="component" value="Unassembled WGS sequence"/>
</dbReference>
<keyword evidence="1" id="KW-0472">Membrane</keyword>
<organism evidence="2 3">
    <name type="scientific">Clostridium aminobutyricum</name>
    <dbReference type="NCBI Taxonomy" id="33953"/>
    <lineage>
        <taxon>Bacteria</taxon>
        <taxon>Bacillati</taxon>
        <taxon>Bacillota</taxon>
        <taxon>Clostridia</taxon>
        <taxon>Eubacteriales</taxon>
        <taxon>Clostridiaceae</taxon>
        <taxon>Clostridium</taxon>
    </lineage>
</organism>
<feature type="transmembrane region" description="Helical" evidence="1">
    <location>
        <begin position="46"/>
        <end position="71"/>
    </location>
</feature>
<comment type="caution">
    <text evidence="2">The sequence shown here is derived from an EMBL/GenBank/DDBJ whole genome shotgun (WGS) entry which is preliminary data.</text>
</comment>
<sequence length="442" mass="49558">MMNSWKSDIDDRLNEINISPEVSQKILDATVYRQKKDRGRVCLRKGLAVAFAMCVFIVGSITAFAATVPAVNDWIYTLSPTLAERLYPIHQTVEDKGIKLDVMVAVNDSHNALVYFSVQDKTGKRVDESTDIYNYSLEGPFAFNCQMLSYDEKSHTAVFQLMGTGGVNMSNKMTTLAISSFLSNKIEHAWYDTQINLADAVDRNAASEPVSNYYYSGGSGKAEDLYVLTPDQMQIALGERIDFVTVSNIGFVDGKLHIQTKWNESVDDHGQLKLVDANGNEVEVNNYYFNTDLDTQNGDRHSKHIEYVFDIADIDHLKNYHLWASFTEDGDYTQGSWNVNFRLADSENVVIDSKKEIADTIEISTLGIYFTGYRVKTEETAVVVTMKDGEQLSCRGWNTSVEEDESGSVQTNAGALFEHPVELKEIQSISLNGTLIYNHPII</sequence>
<name>A0A939D994_CLOAM</name>
<keyword evidence="1" id="KW-1133">Transmembrane helix</keyword>
<accession>A0A939D994</accession>
<dbReference type="AlphaFoldDB" id="A0A939D994"/>
<keyword evidence="3" id="KW-1185">Reference proteome</keyword>
<keyword evidence="1" id="KW-0812">Transmembrane</keyword>
<proteinExistence type="predicted"/>
<protein>
    <submittedName>
        <fullName evidence="2">DUF4179 domain-containing protein</fullName>
    </submittedName>
</protein>
<evidence type="ECO:0000313" key="3">
    <source>
        <dbReference type="Proteomes" id="UP000664545"/>
    </source>
</evidence>
<evidence type="ECO:0000313" key="2">
    <source>
        <dbReference type="EMBL" id="MBN7773108.1"/>
    </source>
</evidence>
<reference evidence="2" key="1">
    <citation type="submission" date="2021-02" db="EMBL/GenBank/DDBJ databases">
        <title>Abyssanaerobacter marinus gen.nov., sp., nov, anaerobic bacterium isolated from the Onnuri vent field of Indian Ocean and suggestion of Mogibacteriaceae fam. nov., and proposal of reclassification of ambiguous this family's genus member.</title>
        <authorList>
            <person name="Kim Y.J."/>
            <person name="Yang J.-A."/>
        </authorList>
    </citation>
    <scope>NUCLEOTIDE SEQUENCE</scope>
    <source>
        <strain evidence="2">DSM 2634</strain>
    </source>
</reference>
<dbReference type="RefSeq" id="WP_206581944.1">
    <property type="nucleotide sequence ID" value="NZ_JAFJZZ010000002.1"/>
</dbReference>
<gene>
    <name evidence="2" type="ORF">JYB65_07020</name>
</gene>